<comment type="caution">
    <text evidence="9">The sequence shown here is derived from an EMBL/GenBank/DDBJ whole genome shotgun (WGS) entry which is preliminary data.</text>
</comment>
<organism evidence="9 10">
    <name type="scientific">Paraburkholderia lacunae</name>
    <dbReference type="NCBI Taxonomy" id="2211104"/>
    <lineage>
        <taxon>Bacteria</taxon>
        <taxon>Pseudomonadati</taxon>
        <taxon>Pseudomonadota</taxon>
        <taxon>Betaproteobacteria</taxon>
        <taxon>Burkholderiales</taxon>
        <taxon>Burkholderiaceae</taxon>
        <taxon>Paraburkholderia</taxon>
    </lineage>
</organism>
<evidence type="ECO:0000256" key="2">
    <source>
        <dbReference type="ARBA" id="ARBA00006464"/>
    </source>
</evidence>
<dbReference type="PANTHER" id="PTHR30576:SF0">
    <property type="entry name" value="UNDECAPRENYL-PHOSPHATE N-ACETYLGALACTOSAMINYL 1-PHOSPHATE TRANSFERASE-RELATED"/>
    <property type="match status" value="1"/>
</dbReference>
<dbReference type="AlphaFoldDB" id="A0A370N1K6"/>
<feature type="transmembrane region" description="Helical" evidence="7">
    <location>
        <begin position="20"/>
        <end position="42"/>
    </location>
</feature>
<feature type="transmembrane region" description="Helical" evidence="7">
    <location>
        <begin position="286"/>
        <end position="306"/>
    </location>
</feature>
<name>A0A370N1K6_9BURK</name>
<protein>
    <submittedName>
        <fullName evidence="9">Undecaprenyl-phosphate glucose phosphotransferase</fullName>
    </submittedName>
</protein>
<reference evidence="10" key="1">
    <citation type="submission" date="2018-05" db="EMBL/GenBank/DDBJ databases">
        <authorList>
            <person name="Feng T."/>
        </authorList>
    </citation>
    <scope>NUCLEOTIDE SEQUENCE [LARGE SCALE GENOMIC DNA]</scope>
    <source>
        <strain evidence="10">S27</strain>
    </source>
</reference>
<sequence>MHTVMRQTAGGNSTDIESVLARLLDVMLIALGAALASLLFMADTGYSIIEGAFVAFDMAFAILLLPWFGVYRSWRGRSKWRLSINIVIGWIVVQGCGLALMFLLHRTASVSRLWCVSWTALTALGLVASRVLVHAVLGRLRRAGRNLRLVAVVGAGAHRDKVIANILGSPSAGFRAVVTFNTQPGAESDLPGLPSFGRLREFANWVRREQIEEVWLALPMSEENMVLRLIEEFSGDLVNLRFIPDVRSLAMFDGNVVDLIGAPAINLMASPMTPHALLQKAIFDRLFAAVALLALSPVMLAIAAAIKLSSKGPVLFTQRRKGADGRVFRIYKFRSMRVHAERDGVVHQATRNDPRITRVGAFLRRTSLDELPQFLNVLRGEMSVVGPRPHAIEHDDQYRSVVDGYIHRYRIKPGITGWAQVNGFRGETDRIEKMQGRVEHDLYYLRNWSFGLDMRIVFATVVKGFVHRNAY</sequence>
<dbReference type="EMBL" id="QHKS01000022">
    <property type="protein sequence ID" value="RDJ99499.1"/>
    <property type="molecule type" value="Genomic_DNA"/>
</dbReference>
<dbReference type="OrthoDB" id="9808602at2"/>
<proteinExistence type="inferred from homology"/>
<feature type="transmembrane region" description="Helical" evidence="7">
    <location>
        <begin position="48"/>
        <end position="70"/>
    </location>
</feature>
<feature type="domain" description="Bacterial sugar transferase" evidence="8">
    <location>
        <begin position="280"/>
        <end position="463"/>
    </location>
</feature>
<evidence type="ECO:0000256" key="4">
    <source>
        <dbReference type="ARBA" id="ARBA00022692"/>
    </source>
</evidence>
<dbReference type="InterPro" id="IPR003362">
    <property type="entry name" value="Bact_transf"/>
</dbReference>
<dbReference type="RefSeq" id="WP_115105683.1">
    <property type="nucleotide sequence ID" value="NZ_QHKS01000022.1"/>
</dbReference>
<comment type="similarity">
    <text evidence="2">Belongs to the bacterial sugar transferase family.</text>
</comment>
<evidence type="ECO:0000259" key="8">
    <source>
        <dbReference type="Pfam" id="PF02397"/>
    </source>
</evidence>
<dbReference type="InterPro" id="IPR017475">
    <property type="entry name" value="EPS_sugar_tfrase"/>
</dbReference>
<dbReference type="InterPro" id="IPR017473">
    <property type="entry name" value="Undecaprenyl-P_gluc_Ptfrase"/>
</dbReference>
<evidence type="ECO:0000313" key="10">
    <source>
        <dbReference type="Proteomes" id="UP000254875"/>
    </source>
</evidence>
<keyword evidence="6 7" id="KW-0472">Membrane</keyword>
<dbReference type="NCBIfam" id="TIGR03023">
    <property type="entry name" value="WcaJ_sugtrans"/>
    <property type="match status" value="1"/>
</dbReference>
<keyword evidence="3 9" id="KW-0808">Transferase</keyword>
<gene>
    <name evidence="9" type="ORF">DLM46_27875</name>
</gene>
<evidence type="ECO:0000256" key="7">
    <source>
        <dbReference type="SAM" id="Phobius"/>
    </source>
</evidence>
<evidence type="ECO:0000256" key="6">
    <source>
        <dbReference type="ARBA" id="ARBA00023136"/>
    </source>
</evidence>
<dbReference type="PANTHER" id="PTHR30576">
    <property type="entry name" value="COLANIC BIOSYNTHESIS UDP-GLUCOSE LIPID CARRIER TRANSFERASE"/>
    <property type="match status" value="1"/>
</dbReference>
<keyword evidence="4 7" id="KW-0812">Transmembrane</keyword>
<keyword evidence="5 7" id="KW-1133">Transmembrane helix</keyword>
<evidence type="ECO:0000313" key="9">
    <source>
        <dbReference type="EMBL" id="RDJ99499.1"/>
    </source>
</evidence>
<feature type="transmembrane region" description="Helical" evidence="7">
    <location>
        <begin position="116"/>
        <end position="137"/>
    </location>
</feature>
<dbReference type="Proteomes" id="UP000254875">
    <property type="component" value="Unassembled WGS sequence"/>
</dbReference>
<dbReference type="GO" id="GO:0016780">
    <property type="term" value="F:phosphotransferase activity, for other substituted phosphate groups"/>
    <property type="evidence" value="ECO:0007669"/>
    <property type="project" value="TreeGrafter"/>
</dbReference>
<dbReference type="Pfam" id="PF13727">
    <property type="entry name" value="CoA_binding_3"/>
    <property type="match status" value="1"/>
</dbReference>
<evidence type="ECO:0000256" key="5">
    <source>
        <dbReference type="ARBA" id="ARBA00022989"/>
    </source>
</evidence>
<dbReference type="Pfam" id="PF02397">
    <property type="entry name" value="Bac_transf"/>
    <property type="match status" value="1"/>
</dbReference>
<comment type="subcellular location">
    <subcellularLocation>
        <location evidence="1">Membrane</location>
        <topology evidence="1">Multi-pass membrane protein</topology>
    </subcellularLocation>
</comment>
<dbReference type="Gene3D" id="3.40.50.720">
    <property type="entry name" value="NAD(P)-binding Rossmann-like Domain"/>
    <property type="match status" value="1"/>
</dbReference>
<dbReference type="GO" id="GO:0016020">
    <property type="term" value="C:membrane"/>
    <property type="evidence" value="ECO:0007669"/>
    <property type="project" value="UniProtKB-SubCell"/>
</dbReference>
<evidence type="ECO:0000256" key="1">
    <source>
        <dbReference type="ARBA" id="ARBA00004141"/>
    </source>
</evidence>
<feature type="transmembrane region" description="Helical" evidence="7">
    <location>
        <begin position="82"/>
        <end position="104"/>
    </location>
</feature>
<dbReference type="NCBIfam" id="TIGR03025">
    <property type="entry name" value="EPS_sugtrans"/>
    <property type="match status" value="1"/>
</dbReference>
<evidence type="ECO:0000256" key="3">
    <source>
        <dbReference type="ARBA" id="ARBA00022679"/>
    </source>
</evidence>
<keyword evidence="10" id="KW-1185">Reference proteome</keyword>
<accession>A0A370N1K6</accession>